<evidence type="ECO:0000259" key="4">
    <source>
        <dbReference type="PROSITE" id="PS50235"/>
    </source>
</evidence>
<gene>
    <name evidence="6" type="ORF">JBS370_LOCUS25218</name>
</gene>
<dbReference type="InterPro" id="IPR038765">
    <property type="entry name" value="Papain-like_cys_pep_sf"/>
</dbReference>
<dbReference type="CDD" id="cd02257">
    <property type="entry name" value="Peptidase_C19"/>
    <property type="match status" value="1"/>
</dbReference>
<evidence type="ECO:0000256" key="1">
    <source>
        <dbReference type="ARBA" id="ARBA00005234"/>
    </source>
</evidence>
<dbReference type="Gene3D" id="3.90.70.10">
    <property type="entry name" value="Cysteine proteinases"/>
    <property type="match status" value="1"/>
</dbReference>
<proteinExistence type="inferred from homology"/>
<feature type="domain" description="Ubiquitin-like protease family profile" evidence="5">
    <location>
        <begin position="1602"/>
        <end position="1764"/>
    </location>
</feature>
<feature type="non-terminal residue" evidence="6">
    <location>
        <position position="1"/>
    </location>
</feature>
<reference evidence="6" key="1">
    <citation type="submission" date="2021-02" db="EMBL/GenBank/DDBJ databases">
        <authorList>
            <person name="Nowell W R."/>
        </authorList>
    </citation>
    <scope>NUCLEOTIDE SEQUENCE</scope>
</reference>
<accession>A0A819MMA5</accession>
<dbReference type="GO" id="GO:0004843">
    <property type="term" value="F:cysteine-type deubiquitinase activity"/>
    <property type="evidence" value="ECO:0007669"/>
    <property type="project" value="InterPro"/>
</dbReference>
<dbReference type="PROSITE" id="PS50235">
    <property type="entry name" value="USP_3"/>
    <property type="match status" value="1"/>
</dbReference>
<evidence type="ECO:0000256" key="3">
    <source>
        <dbReference type="ARBA" id="ARBA00022801"/>
    </source>
</evidence>
<dbReference type="Pfam" id="PF02902">
    <property type="entry name" value="Peptidase_C48"/>
    <property type="match status" value="1"/>
</dbReference>
<evidence type="ECO:0000313" key="7">
    <source>
        <dbReference type="Proteomes" id="UP000663836"/>
    </source>
</evidence>
<dbReference type="GO" id="GO:0016579">
    <property type="term" value="P:protein deubiquitination"/>
    <property type="evidence" value="ECO:0007669"/>
    <property type="project" value="InterPro"/>
</dbReference>
<comment type="caution">
    <text evidence="6">The sequence shown here is derived from an EMBL/GenBank/DDBJ whole genome shotgun (WGS) entry which is preliminary data.</text>
</comment>
<sequence length="1803" mass="206798">MPLKARIDEKAFQKAIQSLCIDEIALLDCSKSTADIWDHLCTLMGKAKNAQNRRARYDAWKNKRFKSQDINNTMLQLQETQQCTNNTANRHDVLEIDDTQRFDMIIPSNVPQQISSGSTINDFTENNDKIKKISCASLTKTTEQNQQFLKHLRKFLNQQHKNISLTYAHDLNSTCCSGDIVAIQVLCKCVESSNCMYDENNICSNIYVSNTIDVQQSNTEAAVRNNLNDVQLEPNEDDTSSNNINNTSVAVSPTSSPLHLFMSPTSSSSVIISPTSNDIDSTAKNSNNVNVVSRLFALAKNALGPTKTTDHTVITDEQKNVLTFLQRQNGDSSTFGCDIDEIQQIEKAKAIVISQNDMDKFKQFREDYLQKKTQKNTTTDTFDDLNTRDKKRNLEWTILLDRYIKQSNDYCVFVYERDHFTNRTNIGNTDRFFMSADAHCKFNLCTCEFHAIISENGRLEVDYSGKIVHKKGECRARPIRGSRREELQQFTMLGATPGALHLQQLKSMSTANKEAGNRNVAGSSRSVIRKISSEANVKLRRDDDLDKSLRELKVEQAKKIFPGEVIPGYLQEISIDPLRLICFTAGGIAAYHHFASSMPLSWDATGGIIINYSKRIFYYELTMSSLQKGGSSFPITVMVSASHGTMDIVHWMNCFIEKYKQVYGFSNQFPKPPIIHCDRALVFLLASIQVFNGDETMDRYIERCWRIIQRTATKRDLEITVVHACLGHFMKNVKRNASKVLGKKQVSLGMWFMALLVNSNTLDEMVIVWRNICIVLLSTNQNDQFKISLSTLSKMADQMNGDPEKTNFVLKAVSVTSKGHISSNMNVDNNDDTTHNVGTDEDDPYYIESSFKTLFITIHQQCKDLLKIYDASEWKDLSANPLFSAAYVSRILKLYMPTAPISSNLLLDNFAQRYGYSLESVISPCSCHFGRTTGVSESQMRVLKEAILSKKIYTRIDEVISKLGETIEAVEIQFADFMLIKRTKSRLLPANKLKKIEEPWNKRKKIAKPATGIYTSTKPSMNLMAMVNTRLLGRNDDVNLDIGQLPLFIRFENAGNTCWFNSIFQMLLASGHIVETIRKFHIIDDDLVPCKVMILSRILNAFISKSINCHADGRKAIINKSFIKDQFGFLRWAGFNVETYKQYCVFDFFQIAIVPMLSFYDIDFQYVLDKSMQCSSCKEIISVTRQTWDCLLVNQSTNEETIDSIMANLFAPVLDMQLCLKCFKNDLHSTSMSILNCPKHLFLQFDPHVTENRKRPKLTAHVDFAKILSNNVIYTRSYSRYTLQSFIVFNGTDNNGHYMTYARSKQDWYRLNDTNTTLVKSSNIFEDQDENYSVMMAHFTRPSELDVFSSALWNIFTNFSPINVSLTPHLSLNDAANYFAKHYLIENNPLNLVVVKFFNCSICKTETFTIARMHEIWEMKKDALHVTYKMNSFMYEEIKCSSCNTSGLTNFVLYDIPRFLLLKTESVDRDCINLIHDIDQIRIRPSYTHLPFDYHAQTFLLVLEEDDVVYLRKTTNGYSSLNKTTGLFVELRDLSIYETGLASRWTIFVYETDEDVFYPSLIDKITFDQSSLAEGMEPDIWTIDTVQDLLPTFTDILKVGPIQIKKDDIKVLLDNDGNINDLIIDAHLFITATKAPFHKRVLALETYTISEIIEKKLKHIKKSWFDYDIILCPINQKRHWYLVIIDLERNLIIQYDSLPTHDIPRQQNLQHLIHMINIHHFLKTGTDIDFHNSWKLSEPSEDFDLYQNDQHSCGVHLLTQAKAYINREQHKPIPQDELNLYRHQIAEDLLRKAEPISDDSISD</sequence>
<organism evidence="6 7">
    <name type="scientific">Rotaria sordida</name>
    <dbReference type="NCBI Taxonomy" id="392033"/>
    <lineage>
        <taxon>Eukaryota</taxon>
        <taxon>Metazoa</taxon>
        <taxon>Spiralia</taxon>
        <taxon>Gnathifera</taxon>
        <taxon>Rotifera</taxon>
        <taxon>Eurotatoria</taxon>
        <taxon>Bdelloidea</taxon>
        <taxon>Philodinida</taxon>
        <taxon>Philodinidae</taxon>
        <taxon>Rotaria</taxon>
    </lineage>
</organism>
<dbReference type="Gene3D" id="3.40.395.10">
    <property type="entry name" value="Adenoviral Proteinase, Chain A"/>
    <property type="match status" value="1"/>
</dbReference>
<dbReference type="SUPFAM" id="SSF54001">
    <property type="entry name" value="Cysteine proteinases"/>
    <property type="match status" value="2"/>
</dbReference>
<keyword evidence="2" id="KW-0645">Protease</keyword>
<dbReference type="PROSITE" id="PS50600">
    <property type="entry name" value="ULP_PROTEASE"/>
    <property type="match status" value="1"/>
</dbReference>
<dbReference type="EMBL" id="CAJOBD010004127">
    <property type="protein sequence ID" value="CAF3981716.1"/>
    <property type="molecule type" value="Genomic_DNA"/>
</dbReference>
<dbReference type="GO" id="GO:0006508">
    <property type="term" value="P:proteolysis"/>
    <property type="evidence" value="ECO:0007669"/>
    <property type="project" value="UniProtKB-KW"/>
</dbReference>
<protein>
    <recommendedName>
        <fullName evidence="8">Ubiquitin-like protease family profile domain-containing protein</fullName>
    </recommendedName>
</protein>
<keyword evidence="3" id="KW-0378">Hydrolase</keyword>
<dbReference type="Pfam" id="PF00443">
    <property type="entry name" value="UCH"/>
    <property type="match status" value="1"/>
</dbReference>
<dbReference type="InterPro" id="IPR003653">
    <property type="entry name" value="Peptidase_C48_C"/>
</dbReference>
<dbReference type="Proteomes" id="UP000663836">
    <property type="component" value="Unassembled WGS sequence"/>
</dbReference>
<evidence type="ECO:0000313" key="6">
    <source>
        <dbReference type="EMBL" id="CAF3981716.1"/>
    </source>
</evidence>
<evidence type="ECO:0000259" key="5">
    <source>
        <dbReference type="PROSITE" id="PS50600"/>
    </source>
</evidence>
<name>A0A819MMA5_9BILA</name>
<dbReference type="InterPro" id="IPR001394">
    <property type="entry name" value="Peptidase_C19_UCH"/>
</dbReference>
<dbReference type="InterPro" id="IPR028889">
    <property type="entry name" value="USP"/>
</dbReference>
<comment type="similarity">
    <text evidence="1">Belongs to the peptidase C48 family.</text>
</comment>
<feature type="domain" description="USP" evidence="4">
    <location>
        <begin position="1049"/>
        <end position="1342"/>
    </location>
</feature>
<evidence type="ECO:0000256" key="2">
    <source>
        <dbReference type="ARBA" id="ARBA00022670"/>
    </source>
</evidence>
<evidence type="ECO:0008006" key="8">
    <source>
        <dbReference type="Google" id="ProtNLM"/>
    </source>
</evidence>